<sequence length="386" mass="42078">MMHVVVLGTGMIGTTVVKELVKSKIIDKVTAVDGVQANLDKCLETVNDVKANGKIASFDNKEAIVDVLQEADIAIACLPHSLSVLANKAAISAGCHLIDLVGSKFSEKVQLSEEAVNQNVLVVPGCGVAPGIVNFLAARGIELLDEADEVVMLCGGIPYNPLPPLWYQIVFRLESVMGLYTRPALAAENGELVQLPALSGKELIQFPDPVGECEAVITDAHSTAYTLKDKVKKLYEKTIRYKGHWEKMSVLAELGFLDEEPINVGGVEVSPKKVSEVILEPQLKGDTEEDITVLRVTAEGLKDGKRKKLEWEMIDVYDKERRITSMAKTTAFPAVIMAEWIAEGKINKLGIVPPEELIVGELFEPFINELKSRGISISFKEDVVSN</sequence>
<evidence type="ECO:0000259" key="2">
    <source>
        <dbReference type="Pfam" id="PF03435"/>
    </source>
</evidence>
<dbReference type="InterPro" id="IPR036291">
    <property type="entry name" value="NAD(P)-bd_dom_sf"/>
</dbReference>
<dbReference type="AlphaFoldDB" id="A0AB39HQT1"/>
<evidence type="ECO:0000259" key="3">
    <source>
        <dbReference type="Pfam" id="PF16653"/>
    </source>
</evidence>
<evidence type="ECO:0000256" key="1">
    <source>
        <dbReference type="ARBA" id="ARBA00023002"/>
    </source>
</evidence>
<reference evidence="4" key="1">
    <citation type="submission" date="2024-07" db="EMBL/GenBank/DDBJ databases">
        <title>Halotolerant mesophilic bacterium Ornithinibacillus sp. 4-3, sp. nov., isolated from soil.</title>
        <authorList>
            <person name="Sidarenka A.V."/>
            <person name="Guliayeva D.E."/>
            <person name="Leanovich S.I."/>
            <person name="Hileuskaya K.S."/>
            <person name="Akhremchuk A.E."/>
            <person name="Sikolenko M.A."/>
            <person name="Valentovich L.N."/>
        </authorList>
    </citation>
    <scope>NUCLEOTIDE SEQUENCE</scope>
    <source>
        <strain evidence="4">4-3</strain>
    </source>
</reference>
<dbReference type="PANTHER" id="PTHR11133">
    <property type="entry name" value="SACCHAROPINE DEHYDROGENASE"/>
    <property type="match status" value="1"/>
</dbReference>
<keyword evidence="1" id="KW-0560">Oxidoreductase</keyword>
<dbReference type="Gene3D" id="3.30.360.10">
    <property type="entry name" value="Dihydrodipicolinate Reductase, domain 2"/>
    <property type="match status" value="1"/>
</dbReference>
<accession>A0AB39HQT1</accession>
<dbReference type="RefSeq" id="WP_368652864.1">
    <property type="nucleotide sequence ID" value="NZ_CP162599.1"/>
</dbReference>
<feature type="domain" description="Saccharopine dehydrogenase-like C-terminal" evidence="3">
    <location>
        <begin position="127"/>
        <end position="375"/>
    </location>
</feature>
<feature type="domain" description="Saccharopine dehydrogenase NADP binding" evidence="2">
    <location>
        <begin position="4"/>
        <end position="102"/>
    </location>
</feature>
<dbReference type="InterPro" id="IPR005097">
    <property type="entry name" value="Sacchrp_dh_NADP-bd"/>
</dbReference>
<organism evidence="4">
    <name type="scientific">Ornithinibacillus sp. 4-3</name>
    <dbReference type="NCBI Taxonomy" id="3231488"/>
    <lineage>
        <taxon>Bacteria</taxon>
        <taxon>Bacillati</taxon>
        <taxon>Bacillota</taxon>
        <taxon>Bacilli</taxon>
        <taxon>Bacillales</taxon>
        <taxon>Bacillaceae</taxon>
        <taxon>Ornithinibacillus</taxon>
    </lineage>
</organism>
<dbReference type="InterPro" id="IPR032095">
    <property type="entry name" value="Sacchrp_dh-like_C"/>
</dbReference>
<dbReference type="GO" id="GO:0016491">
    <property type="term" value="F:oxidoreductase activity"/>
    <property type="evidence" value="ECO:0007669"/>
    <property type="project" value="UniProtKB-KW"/>
</dbReference>
<dbReference type="PANTHER" id="PTHR11133:SF22">
    <property type="entry name" value="ALPHA-AMINOADIPIC SEMIALDEHYDE SYNTHASE, MITOCHONDRIAL"/>
    <property type="match status" value="1"/>
</dbReference>
<dbReference type="InterPro" id="IPR051168">
    <property type="entry name" value="AASS"/>
</dbReference>
<dbReference type="Gene3D" id="3.40.50.720">
    <property type="entry name" value="NAD(P)-binding Rossmann-like Domain"/>
    <property type="match status" value="1"/>
</dbReference>
<protein>
    <submittedName>
        <fullName evidence="4">Saccharopine dehydrogenase family protein</fullName>
    </submittedName>
</protein>
<dbReference type="SUPFAM" id="SSF51735">
    <property type="entry name" value="NAD(P)-binding Rossmann-fold domains"/>
    <property type="match status" value="1"/>
</dbReference>
<proteinExistence type="predicted"/>
<gene>
    <name evidence="4" type="ORF">AB4Y30_14155</name>
</gene>
<name>A0AB39HQT1_9BACI</name>
<dbReference type="EMBL" id="CP162599">
    <property type="protein sequence ID" value="XDK32143.1"/>
    <property type="molecule type" value="Genomic_DNA"/>
</dbReference>
<dbReference type="SUPFAM" id="SSF55347">
    <property type="entry name" value="Glyceraldehyde-3-phosphate dehydrogenase-like, C-terminal domain"/>
    <property type="match status" value="1"/>
</dbReference>
<evidence type="ECO:0000313" key="4">
    <source>
        <dbReference type="EMBL" id="XDK32143.1"/>
    </source>
</evidence>
<dbReference type="Pfam" id="PF16653">
    <property type="entry name" value="Sacchrp_dh_C"/>
    <property type="match status" value="1"/>
</dbReference>
<dbReference type="Pfam" id="PF03435">
    <property type="entry name" value="Sacchrp_dh_NADP"/>
    <property type="match status" value="1"/>
</dbReference>